<protein>
    <submittedName>
        <fullName evidence="3">Barstar (Barnase inhibitor)</fullName>
    </submittedName>
</protein>
<dbReference type="AlphaFoldDB" id="A0A1T4TAL4"/>
<dbReference type="STRING" id="634771.SAMN04488128_104253"/>
<accession>A0A1T4TAL4</accession>
<reference evidence="4" key="1">
    <citation type="submission" date="2017-02" db="EMBL/GenBank/DDBJ databases">
        <authorList>
            <person name="Varghese N."/>
            <person name="Submissions S."/>
        </authorList>
    </citation>
    <scope>NUCLEOTIDE SEQUENCE [LARGE SCALE GENOMIC DNA]</scope>
    <source>
        <strain evidence="4">DSM 22224</strain>
    </source>
</reference>
<feature type="domain" description="Barstar (barnase inhibitor)" evidence="2">
    <location>
        <begin position="17"/>
        <end position="89"/>
    </location>
</feature>
<dbReference type="InterPro" id="IPR000468">
    <property type="entry name" value="Barstar"/>
</dbReference>
<dbReference type="Gene3D" id="3.30.370.10">
    <property type="entry name" value="Barstar-like"/>
    <property type="match status" value="1"/>
</dbReference>
<proteinExistence type="inferred from homology"/>
<comment type="similarity">
    <text evidence="1">Belongs to the barstar family.</text>
</comment>
<dbReference type="SUPFAM" id="SSF52038">
    <property type="entry name" value="Barstar-related"/>
    <property type="match status" value="1"/>
</dbReference>
<evidence type="ECO:0000256" key="1">
    <source>
        <dbReference type="ARBA" id="ARBA00006845"/>
    </source>
</evidence>
<keyword evidence="4" id="KW-1185">Reference proteome</keyword>
<organism evidence="3 4">
    <name type="scientific">Chitinophaga eiseniae</name>
    <dbReference type="NCBI Taxonomy" id="634771"/>
    <lineage>
        <taxon>Bacteria</taxon>
        <taxon>Pseudomonadati</taxon>
        <taxon>Bacteroidota</taxon>
        <taxon>Chitinophagia</taxon>
        <taxon>Chitinophagales</taxon>
        <taxon>Chitinophagaceae</taxon>
        <taxon>Chitinophaga</taxon>
    </lineage>
</organism>
<dbReference type="Proteomes" id="UP000190367">
    <property type="component" value="Unassembled WGS sequence"/>
</dbReference>
<evidence type="ECO:0000313" key="4">
    <source>
        <dbReference type="Proteomes" id="UP000190367"/>
    </source>
</evidence>
<dbReference type="Pfam" id="PF01337">
    <property type="entry name" value="Barstar"/>
    <property type="match status" value="1"/>
</dbReference>
<evidence type="ECO:0000259" key="2">
    <source>
        <dbReference type="Pfam" id="PF01337"/>
    </source>
</evidence>
<gene>
    <name evidence="3" type="ORF">SAMN04488128_104253</name>
</gene>
<evidence type="ECO:0000313" key="3">
    <source>
        <dbReference type="EMBL" id="SKA37289.1"/>
    </source>
</evidence>
<name>A0A1T4TAL4_9BACT</name>
<dbReference type="InterPro" id="IPR035905">
    <property type="entry name" value="Barstar-like_sf"/>
</dbReference>
<sequence length="144" mass="16422">MPVFHYLGCRILRMQQKQFIIEGSRINTITDFYTEINRLFMAGEDWKLGNSLDGFNDLLHGGFGAIAGEEAIVLVWKDIAHSKAALGVDATRKYYEEKLLPDSPFNQRHFKEKLTELNMGGGQTYFDILMEIIADHPNIRIVTA</sequence>
<dbReference type="EMBL" id="FUWZ01000004">
    <property type="protein sequence ID" value="SKA37289.1"/>
    <property type="molecule type" value="Genomic_DNA"/>
</dbReference>